<evidence type="ECO:0008006" key="3">
    <source>
        <dbReference type="Google" id="ProtNLM"/>
    </source>
</evidence>
<dbReference type="EMBL" id="FOOX01000012">
    <property type="protein sequence ID" value="SFG93519.1"/>
    <property type="molecule type" value="Genomic_DNA"/>
</dbReference>
<name>A0A1I2VYN1_9FIRM</name>
<evidence type="ECO:0000313" key="2">
    <source>
        <dbReference type="Proteomes" id="UP000199337"/>
    </source>
</evidence>
<organism evidence="1 2">
    <name type="scientific">Desulfotruncus arcticus DSM 17038</name>
    <dbReference type="NCBI Taxonomy" id="1121424"/>
    <lineage>
        <taxon>Bacteria</taxon>
        <taxon>Bacillati</taxon>
        <taxon>Bacillota</taxon>
        <taxon>Clostridia</taxon>
        <taxon>Eubacteriales</taxon>
        <taxon>Desulfallaceae</taxon>
        <taxon>Desulfotruncus</taxon>
    </lineage>
</organism>
<dbReference type="OrthoDB" id="5419848at2"/>
<keyword evidence="2" id="KW-1185">Reference proteome</keyword>
<dbReference type="Pfam" id="PF12675">
    <property type="entry name" value="DUF3795"/>
    <property type="match status" value="1"/>
</dbReference>
<accession>A0A1I2VYN1</accession>
<dbReference type="STRING" id="341036.SAMN05660649_03209"/>
<reference evidence="2" key="1">
    <citation type="submission" date="2016-10" db="EMBL/GenBank/DDBJ databases">
        <authorList>
            <person name="Varghese N."/>
            <person name="Submissions S."/>
        </authorList>
    </citation>
    <scope>NUCLEOTIDE SEQUENCE [LARGE SCALE GENOMIC DNA]</scope>
    <source>
        <strain evidence="2">DSM 17038</strain>
    </source>
</reference>
<gene>
    <name evidence="1" type="ORF">SAMN05660649_03209</name>
</gene>
<protein>
    <recommendedName>
        <fullName evidence="3">DUF3795 domain-containing protein</fullName>
    </recommendedName>
</protein>
<dbReference type="InterPro" id="IPR024227">
    <property type="entry name" value="DUF3795"/>
</dbReference>
<proteinExistence type="predicted"/>
<sequence>MKTTGDITLVAPCGTHCADCGAYKVKDAPSMREAVAKRLQNLQINWKGVPCPGCRSVGGNCQFIDGICATYTCVTGRGLDFCFECPDFPCAKLNPAADWADVLPHNIKLFNLCCIKEQGLANWLEKASEIRQRYYQGKMIIGKGPQLE</sequence>
<dbReference type="AlphaFoldDB" id="A0A1I2VYN1"/>
<dbReference type="RefSeq" id="WP_092472389.1">
    <property type="nucleotide sequence ID" value="NZ_FOOX01000012.1"/>
</dbReference>
<evidence type="ECO:0000313" key="1">
    <source>
        <dbReference type="EMBL" id="SFG93519.1"/>
    </source>
</evidence>
<dbReference type="Proteomes" id="UP000199337">
    <property type="component" value="Unassembled WGS sequence"/>
</dbReference>